<dbReference type="STRING" id="535722.E4UZM8"/>
<evidence type="ECO:0000256" key="1">
    <source>
        <dbReference type="SAM" id="MobiDB-lite"/>
    </source>
</evidence>
<feature type="region of interest" description="Disordered" evidence="1">
    <location>
        <begin position="1"/>
        <end position="35"/>
    </location>
</feature>
<accession>E4UZM8</accession>
<dbReference type="InParanoid" id="E4UZM8"/>
<dbReference type="HOGENOM" id="CLU_028540_2_0_1"/>
<evidence type="ECO:0000313" key="3">
    <source>
        <dbReference type="Proteomes" id="UP000002669"/>
    </source>
</evidence>
<dbReference type="VEuPathDB" id="FungiDB:MGYG_06554"/>
<evidence type="ECO:0000313" key="2">
    <source>
        <dbReference type="EMBL" id="EFR03558.1"/>
    </source>
</evidence>
<dbReference type="Pfam" id="PF11951">
    <property type="entry name" value="Fungal_trans_2"/>
    <property type="match status" value="1"/>
</dbReference>
<dbReference type="InterPro" id="IPR021858">
    <property type="entry name" value="Fun_TF"/>
</dbReference>
<name>E4UZM8_ARTGP</name>
<dbReference type="EMBL" id="DS989826">
    <property type="protein sequence ID" value="EFR03558.1"/>
    <property type="molecule type" value="Genomic_DNA"/>
</dbReference>
<sequence>MRLSWQPGFSLSRKPARRPTVRRVKRGPSGDGERAQHFEFILENPTRGHGAVDSESATNITHPATPVEPITDGRVRPDYRGDRHFHPLTPGQNGTQSQGEGIEQVIINDETLLEPLGNEPSLFQSEIFPDLGAVDRTPELRQYPCNNNEEFCKIPLTTELRINPFQYRENLEPEPTFLVHAVMALAGHHVESTSAQDHRLAAFQLLRDKLGSYTNAGDVYAMLDTVIILFSLDETQSAFGNWNTHLMGAYGLLEACGGIELARLCAEKRKSSSIQYATFDTTAILEIEQSLETWYHTSSQAAFQDEESMQQDQDSMHCSEAWRNGLLIYIYRVFRWELGSNIPMPILFRARAITDHVFACRDKRCELRDRPLRRKIVKFCSIWDSRTRYHMFSNTIPLLEEVWAEQSAKGFENVWWGQIVDKQHSSQAHHTLQMRLCFG</sequence>
<dbReference type="AlphaFoldDB" id="E4UZM8"/>
<feature type="compositionally biased region" description="Basic residues" evidence="1">
    <location>
        <begin position="14"/>
        <end position="26"/>
    </location>
</feature>
<dbReference type="Proteomes" id="UP000002669">
    <property type="component" value="Unassembled WGS sequence"/>
</dbReference>
<protein>
    <submittedName>
        <fullName evidence="2">Uncharacterized protein</fullName>
    </submittedName>
</protein>
<dbReference type="GeneID" id="10027272"/>
<feature type="region of interest" description="Disordered" evidence="1">
    <location>
        <begin position="47"/>
        <end position="73"/>
    </location>
</feature>
<dbReference type="eggNOG" id="ENOG502SKZS">
    <property type="taxonomic scope" value="Eukaryota"/>
</dbReference>
<reference evidence="3" key="1">
    <citation type="journal article" date="2012" name="MBio">
        <title>Comparative genome analysis of Trichophyton rubrum and related dermatophytes reveals candidate genes involved in infection.</title>
        <authorList>
            <person name="Martinez D.A."/>
            <person name="Oliver B.G."/>
            <person name="Graeser Y."/>
            <person name="Goldberg J.M."/>
            <person name="Li W."/>
            <person name="Martinez-Rossi N.M."/>
            <person name="Monod M."/>
            <person name="Shelest E."/>
            <person name="Barton R.C."/>
            <person name="Birch E."/>
            <person name="Brakhage A.A."/>
            <person name="Chen Z."/>
            <person name="Gurr S.J."/>
            <person name="Heiman D."/>
            <person name="Heitman J."/>
            <person name="Kosti I."/>
            <person name="Rossi A."/>
            <person name="Saif S."/>
            <person name="Samalova M."/>
            <person name="Saunders C.W."/>
            <person name="Shea T."/>
            <person name="Summerbell R.C."/>
            <person name="Xu J."/>
            <person name="Young S."/>
            <person name="Zeng Q."/>
            <person name="Birren B.W."/>
            <person name="Cuomo C.A."/>
            <person name="White T.C."/>
        </authorList>
    </citation>
    <scope>NUCLEOTIDE SEQUENCE [LARGE SCALE GENOMIC DNA]</scope>
    <source>
        <strain evidence="3">ATCC MYA-4604 / CBS 118893</strain>
    </source>
</reference>
<gene>
    <name evidence="2" type="ORF">MGYG_06554</name>
</gene>
<keyword evidence="3" id="KW-1185">Reference proteome</keyword>
<dbReference type="OMA" id="LTWWDAI"/>
<dbReference type="RefSeq" id="XP_003172012.1">
    <property type="nucleotide sequence ID" value="XM_003171964.1"/>
</dbReference>
<proteinExistence type="predicted"/>
<organism evidence="3">
    <name type="scientific">Arthroderma gypseum (strain ATCC MYA-4604 / CBS 118893)</name>
    <name type="common">Microsporum gypseum</name>
    <dbReference type="NCBI Taxonomy" id="535722"/>
    <lineage>
        <taxon>Eukaryota</taxon>
        <taxon>Fungi</taxon>
        <taxon>Dikarya</taxon>
        <taxon>Ascomycota</taxon>
        <taxon>Pezizomycotina</taxon>
        <taxon>Eurotiomycetes</taxon>
        <taxon>Eurotiomycetidae</taxon>
        <taxon>Onygenales</taxon>
        <taxon>Arthrodermataceae</taxon>
        <taxon>Nannizzia</taxon>
    </lineage>
</organism>
<dbReference type="OrthoDB" id="2015447at2759"/>